<dbReference type="Proteomes" id="UP001241072">
    <property type="component" value="Unassembled WGS sequence"/>
</dbReference>
<evidence type="ECO:0000313" key="6">
    <source>
        <dbReference type="EMBL" id="MDO7882737.1"/>
    </source>
</evidence>
<dbReference type="InterPro" id="IPR050301">
    <property type="entry name" value="NTE"/>
</dbReference>
<reference evidence="6 7" key="1">
    <citation type="submission" date="2023-07" db="EMBL/GenBank/DDBJ databases">
        <title>Protaetiibacter sp. nov WY-16 isolated from soil.</title>
        <authorList>
            <person name="Liu B."/>
            <person name="Wan Y."/>
        </authorList>
    </citation>
    <scope>NUCLEOTIDE SEQUENCE [LARGE SCALE GENOMIC DNA]</scope>
    <source>
        <strain evidence="6 7">WY-16</strain>
    </source>
</reference>
<evidence type="ECO:0000256" key="1">
    <source>
        <dbReference type="ARBA" id="ARBA00022801"/>
    </source>
</evidence>
<keyword evidence="2 4" id="KW-0442">Lipid degradation</keyword>
<evidence type="ECO:0000259" key="5">
    <source>
        <dbReference type="PROSITE" id="PS51635"/>
    </source>
</evidence>
<evidence type="ECO:0000256" key="4">
    <source>
        <dbReference type="PROSITE-ProRule" id="PRU01161"/>
    </source>
</evidence>
<dbReference type="PANTHER" id="PTHR14226">
    <property type="entry name" value="NEUROPATHY TARGET ESTERASE/SWISS CHEESE D.MELANOGASTER"/>
    <property type="match status" value="1"/>
</dbReference>
<gene>
    <name evidence="6" type="ORF">Q5716_10925</name>
</gene>
<name>A0ABT9BNX2_9MICO</name>
<accession>A0ABT9BNX2</accession>
<keyword evidence="3 4" id="KW-0443">Lipid metabolism</keyword>
<dbReference type="InterPro" id="IPR016035">
    <property type="entry name" value="Acyl_Trfase/lysoPLipase"/>
</dbReference>
<protein>
    <submittedName>
        <fullName evidence="6">Patatin-like phospholipase family protein</fullName>
    </submittedName>
</protein>
<proteinExistence type="predicted"/>
<dbReference type="PROSITE" id="PS51635">
    <property type="entry name" value="PNPLA"/>
    <property type="match status" value="1"/>
</dbReference>
<dbReference type="InterPro" id="IPR002641">
    <property type="entry name" value="PNPLA_dom"/>
</dbReference>
<dbReference type="SUPFAM" id="SSF52151">
    <property type="entry name" value="FabD/lysophospholipase-like"/>
    <property type="match status" value="1"/>
</dbReference>
<evidence type="ECO:0000256" key="2">
    <source>
        <dbReference type="ARBA" id="ARBA00022963"/>
    </source>
</evidence>
<feature type="short sequence motif" description="GXSXG" evidence="4">
    <location>
        <begin position="43"/>
        <end position="47"/>
    </location>
</feature>
<feature type="short sequence motif" description="GXGXXG" evidence="4">
    <location>
        <begin position="12"/>
        <end position="17"/>
    </location>
</feature>
<dbReference type="Gene3D" id="3.40.1090.10">
    <property type="entry name" value="Cytosolic phospholipase A2 catalytic domain"/>
    <property type="match status" value="2"/>
</dbReference>
<keyword evidence="1 4" id="KW-0378">Hydrolase</keyword>
<dbReference type="RefSeq" id="WP_305003170.1">
    <property type="nucleotide sequence ID" value="NZ_JAUQUB010000002.1"/>
</dbReference>
<organism evidence="6 7">
    <name type="scientific">Antiquaquibacter soli</name>
    <dbReference type="NCBI Taxonomy" id="3064523"/>
    <lineage>
        <taxon>Bacteria</taxon>
        <taxon>Bacillati</taxon>
        <taxon>Actinomycetota</taxon>
        <taxon>Actinomycetes</taxon>
        <taxon>Micrococcales</taxon>
        <taxon>Microbacteriaceae</taxon>
        <taxon>Antiquaquibacter</taxon>
    </lineage>
</organism>
<feature type="active site" description="Proton acceptor" evidence="4">
    <location>
        <position position="176"/>
    </location>
</feature>
<feature type="short sequence motif" description="DGA/G" evidence="4">
    <location>
        <begin position="176"/>
        <end position="178"/>
    </location>
</feature>
<keyword evidence="7" id="KW-1185">Reference proteome</keyword>
<comment type="caution">
    <text evidence="6">The sequence shown here is derived from an EMBL/GenBank/DDBJ whole genome shotgun (WGS) entry which is preliminary data.</text>
</comment>
<dbReference type="Pfam" id="PF01734">
    <property type="entry name" value="Patatin"/>
    <property type="match status" value="1"/>
</dbReference>
<dbReference type="PANTHER" id="PTHR14226:SF57">
    <property type="entry name" value="BLR7027 PROTEIN"/>
    <property type="match status" value="1"/>
</dbReference>
<sequence length="270" mass="27678">MTDDRPVWVLGGGGVAGIAWETGILAGLADEGVVIAPDSVVIGTSAGAVVGAQVTSGTSLEELYAVQVANDPREVSPNLSAGSLLKLATAGKRIGRLALDAKIDDPGRHLRIIADRLPVHDWPAIDLRLTAFDAESGEFRVFTRDDGVALVDAVAASSAIPLSMAPVQIQGRHYIDGGMRSAINADLAPGAGPVVVLAPSTASFGSGVSFEKQRAALGGRRVTVIERDAPSKAAQGRKLMDRSVVPAVVAAGRAQGRAEAARVRVALAGQ</sequence>
<feature type="domain" description="PNPLA" evidence="5">
    <location>
        <begin position="8"/>
        <end position="189"/>
    </location>
</feature>
<feature type="active site" description="Nucleophile" evidence="4">
    <location>
        <position position="45"/>
    </location>
</feature>
<evidence type="ECO:0000256" key="3">
    <source>
        <dbReference type="ARBA" id="ARBA00023098"/>
    </source>
</evidence>
<evidence type="ECO:0000313" key="7">
    <source>
        <dbReference type="Proteomes" id="UP001241072"/>
    </source>
</evidence>
<dbReference type="EMBL" id="JAUQUB010000002">
    <property type="protein sequence ID" value="MDO7882737.1"/>
    <property type="molecule type" value="Genomic_DNA"/>
</dbReference>